<accession>Q4L5G4</accession>
<sequence length="64" mass="7247">MQDLKPIKKAIILYAAVIVIEQLLNRPKSLSELSNEKFVIPKCSKSANDSARRLVEAASRYCKR</sequence>
<evidence type="ECO:0000313" key="1">
    <source>
        <dbReference type="EMBL" id="BAE05111.1"/>
    </source>
</evidence>
<organism evidence="1 2">
    <name type="scientific">Staphylococcus haemolyticus (strain JCSC1435)</name>
    <dbReference type="NCBI Taxonomy" id="279808"/>
    <lineage>
        <taxon>Bacteria</taxon>
        <taxon>Bacillati</taxon>
        <taxon>Bacillota</taxon>
        <taxon>Bacilli</taxon>
        <taxon>Bacillales</taxon>
        <taxon>Staphylococcaceae</taxon>
        <taxon>Staphylococcus</taxon>
    </lineage>
</organism>
<proteinExistence type="predicted"/>
<dbReference type="HOGENOM" id="CLU_2865641_0_0_9"/>
<evidence type="ECO:0000313" key="2">
    <source>
        <dbReference type="Proteomes" id="UP000000543"/>
    </source>
</evidence>
<reference evidence="1 2" key="1">
    <citation type="journal article" date="2005" name="J. Bacteriol.">
        <title>Whole-genome sequencing of Staphylococcus haemolyticus uncovers the extreme plasticity of its genome and the evolution of human-colonizing staphylococcal species.</title>
        <authorList>
            <person name="Takeuchi F."/>
            <person name="Watanabe S."/>
            <person name="Baba T."/>
            <person name="Yuzawa H."/>
            <person name="Ito T."/>
            <person name="Morimoto Y."/>
            <person name="Kuroda M."/>
            <person name="Cui L."/>
            <person name="Takahashi M."/>
            <person name="Ankai A."/>
            <person name="Baba S."/>
            <person name="Fukui S."/>
            <person name="Lee J.C."/>
            <person name="Hiramatsu K."/>
        </authorList>
    </citation>
    <scope>NUCLEOTIDE SEQUENCE [LARGE SCALE GENOMIC DNA]</scope>
    <source>
        <strain evidence="1 2">JCSC1435</strain>
    </source>
</reference>
<dbReference type="AlphaFoldDB" id="Q4L5G4"/>
<name>Q4L5G4_STAHJ</name>
<dbReference type="Proteomes" id="UP000000543">
    <property type="component" value="Chromosome"/>
</dbReference>
<dbReference type="KEGG" id="sha:SH1802"/>
<gene>
    <name evidence="1" type="ordered locus">SH1802</name>
</gene>
<dbReference type="EMBL" id="AP006716">
    <property type="protein sequence ID" value="BAE05111.1"/>
    <property type="molecule type" value="Genomic_DNA"/>
</dbReference>
<protein>
    <submittedName>
        <fullName evidence="1">Uncharacterized protein</fullName>
    </submittedName>
</protein>